<comment type="caution">
    <text evidence="3">The sequence shown here is derived from an EMBL/GenBank/DDBJ whole genome shotgun (WGS) entry which is preliminary data.</text>
</comment>
<accession>A0A922M9T4</accession>
<evidence type="ECO:0000313" key="3">
    <source>
        <dbReference type="EMBL" id="KAH9632648.1"/>
    </source>
</evidence>
<keyword evidence="2" id="KW-0732">Signal</keyword>
<feature type="compositionally biased region" description="Basic and acidic residues" evidence="1">
    <location>
        <begin position="128"/>
        <end position="144"/>
    </location>
</feature>
<dbReference type="AlphaFoldDB" id="A0A922M9T4"/>
<protein>
    <submittedName>
        <fullName evidence="3">Uncharacterized protein</fullName>
    </submittedName>
</protein>
<gene>
    <name evidence="3" type="ORF">HF086_008475</name>
</gene>
<proteinExistence type="predicted"/>
<name>A0A922M9T4_SPOEX</name>
<dbReference type="Proteomes" id="UP000814243">
    <property type="component" value="Unassembled WGS sequence"/>
</dbReference>
<feature type="chain" id="PRO_5037426749" evidence="2">
    <location>
        <begin position="17"/>
        <end position="216"/>
    </location>
</feature>
<evidence type="ECO:0000256" key="1">
    <source>
        <dbReference type="SAM" id="MobiDB-lite"/>
    </source>
</evidence>
<feature type="compositionally biased region" description="Basic and acidic residues" evidence="1">
    <location>
        <begin position="151"/>
        <end position="165"/>
    </location>
</feature>
<feature type="compositionally biased region" description="Basic and acidic residues" evidence="1">
    <location>
        <begin position="196"/>
        <end position="209"/>
    </location>
</feature>
<feature type="region of interest" description="Disordered" evidence="1">
    <location>
        <begin position="196"/>
        <end position="216"/>
    </location>
</feature>
<sequence length="216" mass="23488">MKIILIISVLIISAKCGLLDDLVTDEQKSSLTNLLGKKPKPDAQKTEYHQGMLVKVKETLENGTKIIIDALGNVIKINPKEDKEIPKTENTELTTKKPITGEETGKDKANKTIDNNPDKPTTNATTEEAQKDLNETASKTEDQPKNNTLSTKDDGKVTDDAKNKTDANNAADGDDKLCTDDKPCDKVVTVTRTSFKGDECPAGKDRADDGTCVEEV</sequence>
<evidence type="ECO:0000313" key="4">
    <source>
        <dbReference type="Proteomes" id="UP000814243"/>
    </source>
</evidence>
<feature type="compositionally biased region" description="Basic and acidic residues" evidence="1">
    <location>
        <begin position="173"/>
        <end position="182"/>
    </location>
</feature>
<dbReference type="EMBL" id="JACEFF010000699">
    <property type="protein sequence ID" value="KAH9632648.1"/>
    <property type="molecule type" value="Genomic_DNA"/>
</dbReference>
<feature type="region of interest" description="Disordered" evidence="1">
    <location>
        <begin position="86"/>
        <end position="182"/>
    </location>
</feature>
<reference evidence="3" key="1">
    <citation type="journal article" date="2021" name="G3 (Bethesda)">
        <title>Genome and transcriptome analysis of the beet armyworm Spodoptera exigua reveals targets for pest control. .</title>
        <authorList>
            <person name="Simon S."/>
            <person name="Breeschoten T."/>
            <person name="Jansen H.J."/>
            <person name="Dirks R.P."/>
            <person name="Schranz M.E."/>
            <person name="Ros V.I.D."/>
        </authorList>
    </citation>
    <scope>NUCLEOTIDE SEQUENCE</scope>
    <source>
        <strain evidence="3">TB_SE_WUR_2020</strain>
    </source>
</reference>
<feature type="compositionally biased region" description="Polar residues" evidence="1">
    <location>
        <begin position="112"/>
        <end position="127"/>
    </location>
</feature>
<feature type="compositionally biased region" description="Basic and acidic residues" evidence="1">
    <location>
        <begin position="99"/>
        <end position="111"/>
    </location>
</feature>
<organism evidence="3 4">
    <name type="scientific">Spodoptera exigua</name>
    <name type="common">Beet armyworm</name>
    <name type="synonym">Noctua fulgens</name>
    <dbReference type="NCBI Taxonomy" id="7107"/>
    <lineage>
        <taxon>Eukaryota</taxon>
        <taxon>Metazoa</taxon>
        <taxon>Ecdysozoa</taxon>
        <taxon>Arthropoda</taxon>
        <taxon>Hexapoda</taxon>
        <taxon>Insecta</taxon>
        <taxon>Pterygota</taxon>
        <taxon>Neoptera</taxon>
        <taxon>Endopterygota</taxon>
        <taxon>Lepidoptera</taxon>
        <taxon>Glossata</taxon>
        <taxon>Ditrysia</taxon>
        <taxon>Noctuoidea</taxon>
        <taxon>Noctuidae</taxon>
        <taxon>Amphipyrinae</taxon>
        <taxon>Spodoptera</taxon>
    </lineage>
</organism>
<evidence type="ECO:0000256" key="2">
    <source>
        <dbReference type="SAM" id="SignalP"/>
    </source>
</evidence>
<feature type="signal peptide" evidence="2">
    <location>
        <begin position="1"/>
        <end position="16"/>
    </location>
</feature>